<evidence type="ECO:0000256" key="11">
    <source>
        <dbReference type="ARBA" id="ARBA00023303"/>
    </source>
</evidence>
<dbReference type="InterPro" id="IPR027359">
    <property type="entry name" value="Volt_channel_dom_sf"/>
</dbReference>
<keyword evidence="10 13" id="KW-0472">Membrane</keyword>
<dbReference type="Gene3D" id="1.10.287.70">
    <property type="match status" value="1"/>
</dbReference>
<dbReference type="Gene3D" id="1.20.120.350">
    <property type="entry name" value="Voltage-gated potassium channels. Chain C"/>
    <property type="match status" value="1"/>
</dbReference>
<evidence type="ECO:0000256" key="12">
    <source>
        <dbReference type="SAM" id="MobiDB-lite"/>
    </source>
</evidence>
<keyword evidence="6" id="KW-0851">Voltage-gated channel</keyword>
<keyword evidence="8 13" id="KW-1133">Transmembrane helix</keyword>
<dbReference type="Proteomes" id="UP000199650">
    <property type="component" value="Unassembled WGS sequence"/>
</dbReference>
<evidence type="ECO:0000256" key="8">
    <source>
        <dbReference type="ARBA" id="ARBA00022989"/>
    </source>
</evidence>
<dbReference type="OrthoDB" id="9799090at2"/>
<dbReference type="GO" id="GO:0008076">
    <property type="term" value="C:voltage-gated potassium channel complex"/>
    <property type="evidence" value="ECO:0007669"/>
    <property type="project" value="InterPro"/>
</dbReference>
<protein>
    <submittedName>
        <fullName evidence="15">Voltage-gated potassium channel</fullName>
    </submittedName>
</protein>
<dbReference type="AlphaFoldDB" id="A0A1I0NDU4"/>
<feature type="domain" description="Ion transport" evidence="14">
    <location>
        <begin position="27"/>
        <end position="226"/>
    </location>
</feature>
<dbReference type="EMBL" id="FOJB01000001">
    <property type="protein sequence ID" value="SEV99365.1"/>
    <property type="molecule type" value="Genomic_DNA"/>
</dbReference>
<dbReference type="PANTHER" id="PTHR11537">
    <property type="entry name" value="VOLTAGE-GATED POTASSIUM CHANNEL"/>
    <property type="match status" value="1"/>
</dbReference>
<keyword evidence="3" id="KW-0633">Potassium transport</keyword>
<dbReference type="GO" id="GO:0001508">
    <property type="term" value="P:action potential"/>
    <property type="evidence" value="ECO:0007669"/>
    <property type="project" value="TreeGrafter"/>
</dbReference>
<feature type="transmembrane region" description="Helical" evidence="13">
    <location>
        <begin position="20"/>
        <end position="38"/>
    </location>
</feature>
<dbReference type="InterPro" id="IPR005821">
    <property type="entry name" value="Ion_trans_dom"/>
</dbReference>
<evidence type="ECO:0000256" key="2">
    <source>
        <dbReference type="ARBA" id="ARBA00022448"/>
    </source>
</evidence>
<keyword evidence="2" id="KW-0813">Transport</keyword>
<evidence type="ECO:0000256" key="7">
    <source>
        <dbReference type="ARBA" id="ARBA00022958"/>
    </source>
</evidence>
<evidence type="ECO:0000313" key="16">
    <source>
        <dbReference type="Proteomes" id="UP000199650"/>
    </source>
</evidence>
<feature type="transmembrane region" description="Helical" evidence="13">
    <location>
        <begin position="81"/>
        <end position="107"/>
    </location>
</feature>
<evidence type="ECO:0000256" key="13">
    <source>
        <dbReference type="SAM" id="Phobius"/>
    </source>
</evidence>
<feature type="transmembrane region" description="Helical" evidence="13">
    <location>
        <begin position="203"/>
        <end position="228"/>
    </location>
</feature>
<proteinExistence type="predicted"/>
<evidence type="ECO:0000256" key="4">
    <source>
        <dbReference type="ARBA" id="ARBA00022692"/>
    </source>
</evidence>
<dbReference type="SUPFAM" id="SSF81324">
    <property type="entry name" value="Voltage-gated potassium channels"/>
    <property type="match status" value="1"/>
</dbReference>
<keyword evidence="16" id="KW-1185">Reference proteome</keyword>
<feature type="transmembrane region" description="Helical" evidence="13">
    <location>
        <begin position="50"/>
        <end position="69"/>
    </location>
</feature>
<reference evidence="15 16" key="1">
    <citation type="submission" date="2016-10" db="EMBL/GenBank/DDBJ databases">
        <authorList>
            <person name="de Groot N.N."/>
        </authorList>
    </citation>
    <scope>NUCLEOTIDE SEQUENCE [LARGE SCALE GENOMIC DNA]</scope>
    <source>
        <strain evidence="15 16">DSM 29439</strain>
    </source>
</reference>
<dbReference type="PRINTS" id="PR00169">
    <property type="entry name" value="KCHANNEL"/>
</dbReference>
<evidence type="ECO:0000256" key="5">
    <source>
        <dbReference type="ARBA" id="ARBA00022826"/>
    </source>
</evidence>
<evidence type="ECO:0000256" key="1">
    <source>
        <dbReference type="ARBA" id="ARBA00004141"/>
    </source>
</evidence>
<gene>
    <name evidence="15" type="ORF">SAMN05444851_0746</name>
</gene>
<keyword evidence="7" id="KW-0630">Potassium</keyword>
<dbReference type="STRING" id="1173584.SAMN05444851_0746"/>
<comment type="subcellular location">
    <subcellularLocation>
        <location evidence="1">Membrane</location>
        <topology evidence="1">Multi-pass membrane protein</topology>
    </subcellularLocation>
</comment>
<dbReference type="Pfam" id="PF00520">
    <property type="entry name" value="Ion_trans"/>
    <property type="match status" value="1"/>
</dbReference>
<dbReference type="PANTHER" id="PTHR11537:SF254">
    <property type="entry name" value="POTASSIUM VOLTAGE-GATED CHANNEL PROTEIN SHAB"/>
    <property type="match status" value="1"/>
</dbReference>
<keyword evidence="11 15" id="KW-0407">Ion channel</keyword>
<keyword evidence="5" id="KW-0631">Potassium channel</keyword>
<feature type="region of interest" description="Disordered" evidence="12">
    <location>
        <begin position="239"/>
        <end position="262"/>
    </location>
</feature>
<feature type="transmembrane region" description="Helical" evidence="13">
    <location>
        <begin position="142"/>
        <end position="163"/>
    </location>
</feature>
<evidence type="ECO:0000256" key="9">
    <source>
        <dbReference type="ARBA" id="ARBA00023065"/>
    </source>
</evidence>
<dbReference type="GO" id="GO:0005249">
    <property type="term" value="F:voltage-gated potassium channel activity"/>
    <property type="evidence" value="ECO:0007669"/>
    <property type="project" value="InterPro"/>
</dbReference>
<name>A0A1I0NDU4_9RHOB</name>
<dbReference type="InterPro" id="IPR028325">
    <property type="entry name" value="VG_K_chnl"/>
</dbReference>
<sequence>MINPDIHEILDGHKPLGGVNVGRVMDVLIVASAIAIALETMPQLPGYLRNFLLSFEIFLLVIFSIEYLVRLTTAPRPLRYAFSFWGIIDLLSIAPAIALLTPQWLVVRTFRLLRLVRLLKLFRGSHAMERLVVAFRQVRGELLVFGVIAGLMLYVSAVGIYIFEHDAQPEVFASIPDSLWWAVASFTTVGYGDMFPITPGGKIFTTIVLFIGLGVIAVPSAIVTAALLESETNIQRRIREAAESTDDRENEKPKSAQSIKGE</sequence>
<keyword evidence="9" id="KW-0406">Ion transport</keyword>
<keyword evidence="4 13" id="KW-0812">Transmembrane</keyword>
<dbReference type="RefSeq" id="WP_091428365.1">
    <property type="nucleotide sequence ID" value="NZ_FOJB01000001.1"/>
</dbReference>
<evidence type="ECO:0000256" key="10">
    <source>
        <dbReference type="ARBA" id="ARBA00023136"/>
    </source>
</evidence>
<organism evidence="15 16">
    <name type="scientific">Aliiroseovarius sediminilitoris</name>
    <dbReference type="NCBI Taxonomy" id="1173584"/>
    <lineage>
        <taxon>Bacteria</taxon>
        <taxon>Pseudomonadati</taxon>
        <taxon>Pseudomonadota</taxon>
        <taxon>Alphaproteobacteria</taxon>
        <taxon>Rhodobacterales</taxon>
        <taxon>Paracoccaceae</taxon>
        <taxon>Aliiroseovarius</taxon>
    </lineage>
</organism>
<evidence type="ECO:0000313" key="15">
    <source>
        <dbReference type="EMBL" id="SEV99365.1"/>
    </source>
</evidence>
<evidence type="ECO:0000256" key="6">
    <source>
        <dbReference type="ARBA" id="ARBA00022882"/>
    </source>
</evidence>
<feature type="compositionally biased region" description="Basic and acidic residues" evidence="12">
    <location>
        <begin position="239"/>
        <end position="254"/>
    </location>
</feature>
<evidence type="ECO:0000259" key="14">
    <source>
        <dbReference type="Pfam" id="PF00520"/>
    </source>
</evidence>
<evidence type="ECO:0000256" key="3">
    <source>
        <dbReference type="ARBA" id="ARBA00022538"/>
    </source>
</evidence>
<accession>A0A1I0NDU4</accession>